<protein>
    <submittedName>
        <fullName evidence="2">Uncharacterized protein</fullName>
    </submittedName>
</protein>
<sequence>MAQTHQRVWSWLRMRSWLFYRNQSHKQNHNFGRRQGNNRGCGQKRNNYQYSQRKNVRTQDKAMHDFGTSQKSDDVVTQAIGQGPVTHLHIFVNFSKSPLKKKENNKTSLRMLNAVH</sequence>
<feature type="compositionally biased region" description="Low complexity" evidence="1">
    <location>
        <begin position="33"/>
        <end position="47"/>
    </location>
</feature>
<reference evidence="2 3" key="1">
    <citation type="journal article" date="2017" name="Nat. Commun.">
        <title>Genome assembly with in vitro proximity ligation data and whole-genome triplication in lettuce.</title>
        <authorList>
            <person name="Reyes-Chin-Wo S."/>
            <person name="Wang Z."/>
            <person name="Yang X."/>
            <person name="Kozik A."/>
            <person name="Arikit S."/>
            <person name="Song C."/>
            <person name="Xia L."/>
            <person name="Froenicke L."/>
            <person name="Lavelle D.O."/>
            <person name="Truco M.J."/>
            <person name="Xia R."/>
            <person name="Zhu S."/>
            <person name="Xu C."/>
            <person name="Xu H."/>
            <person name="Xu X."/>
            <person name="Cox K."/>
            <person name="Korf I."/>
            <person name="Meyers B.C."/>
            <person name="Michelmore R.W."/>
        </authorList>
    </citation>
    <scope>NUCLEOTIDE SEQUENCE [LARGE SCALE GENOMIC DNA]</scope>
    <source>
        <strain evidence="3">cv. Salinas</strain>
        <tissue evidence="2">Seedlings</tissue>
    </source>
</reference>
<dbReference type="Proteomes" id="UP000235145">
    <property type="component" value="Unassembled WGS sequence"/>
</dbReference>
<evidence type="ECO:0000313" key="2">
    <source>
        <dbReference type="EMBL" id="KAJ0203734.1"/>
    </source>
</evidence>
<organism evidence="2 3">
    <name type="scientific">Lactuca sativa</name>
    <name type="common">Garden lettuce</name>
    <dbReference type="NCBI Taxonomy" id="4236"/>
    <lineage>
        <taxon>Eukaryota</taxon>
        <taxon>Viridiplantae</taxon>
        <taxon>Streptophyta</taxon>
        <taxon>Embryophyta</taxon>
        <taxon>Tracheophyta</taxon>
        <taxon>Spermatophyta</taxon>
        <taxon>Magnoliopsida</taxon>
        <taxon>eudicotyledons</taxon>
        <taxon>Gunneridae</taxon>
        <taxon>Pentapetalae</taxon>
        <taxon>asterids</taxon>
        <taxon>campanulids</taxon>
        <taxon>Asterales</taxon>
        <taxon>Asteraceae</taxon>
        <taxon>Cichorioideae</taxon>
        <taxon>Cichorieae</taxon>
        <taxon>Lactucinae</taxon>
        <taxon>Lactuca</taxon>
    </lineage>
</organism>
<evidence type="ECO:0000256" key="1">
    <source>
        <dbReference type="SAM" id="MobiDB-lite"/>
    </source>
</evidence>
<gene>
    <name evidence="2" type="ORF">LSAT_V11C500242600</name>
</gene>
<comment type="caution">
    <text evidence="2">The sequence shown here is derived from an EMBL/GenBank/DDBJ whole genome shotgun (WGS) entry which is preliminary data.</text>
</comment>
<feature type="region of interest" description="Disordered" evidence="1">
    <location>
        <begin position="28"/>
        <end position="51"/>
    </location>
</feature>
<accession>A0A9R1XAV8</accession>
<evidence type="ECO:0000313" key="3">
    <source>
        <dbReference type="Proteomes" id="UP000235145"/>
    </source>
</evidence>
<keyword evidence="3" id="KW-1185">Reference proteome</keyword>
<dbReference type="AlphaFoldDB" id="A0A9R1XAV8"/>
<proteinExistence type="predicted"/>
<name>A0A9R1XAV8_LACSA</name>
<dbReference type="EMBL" id="NBSK02000005">
    <property type="protein sequence ID" value="KAJ0203734.1"/>
    <property type="molecule type" value="Genomic_DNA"/>
</dbReference>